<proteinExistence type="predicted"/>
<protein>
    <recommendedName>
        <fullName evidence="2">Ribosomal protein eL8/eL30/eS12/Gadd45 domain-containing protein</fullName>
    </recommendedName>
</protein>
<name>A0AAQ3KJB0_9LILI</name>
<sequence>MARKRRSSLRPVKASKGDAPQQQVKSNCYEGERLDNLLLQLNKSIESAKLSRGELPEKIWIKQQFAVGVNDVTRVLERMYQLEKEYQSNQEQDNSSRRKAPLVPLQAVILASDCNPRWLTKHIPTLASSRQVPVILVKDNKKGSLRLGQLVKLKTALAIGIKAKGSGINETVDEILGGTTSTEHIPGIGQQLHA</sequence>
<gene>
    <name evidence="3" type="ORF">Cni_G18333</name>
</gene>
<dbReference type="InterPro" id="IPR004038">
    <property type="entry name" value="Ribosomal_eL8/eL30/eS12/Gad45"/>
</dbReference>
<feature type="region of interest" description="Disordered" evidence="1">
    <location>
        <begin position="1"/>
        <end position="23"/>
    </location>
</feature>
<evidence type="ECO:0000313" key="4">
    <source>
        <dbReference type="Proteomes" id="UP001327560"/>
    </source>
</evidence>
<evidence type="ECO:0000256" key="1">
    <source>
        <dbReference type="SAM" id="MobiDB-lite"/>
    </source>
</evidence>
<keyword evidence="4" id="KW-1185">Reference proteome</keyword>
<organism evidence="3 4">
    <name type="scientific">Canna indica</name>
    <name type="common">Indian-shot</name>
    <dbReference type="NCBI Taxonomy" id="4628"/>
    <lineage>
        <taxon>Eukaryota</taxon>
        <taxon>Viridiplantae</taxon>
        <taxon>Streptophyta</taxon>
        <taxon>Embryophyta</taxon>
        <taxon>Tracheophyta</taxon>
        <taxon>Spermatophyta</taxon>
        <taxon>Magnoliopsida</taxon>
        <taxon>Liliopsida</taxon>
        <taxon>Zingiberales</taxon>
        <taxon>Cannaceae</taxon>
        <taxon>Canna</taxon>
    </lineage>
</organism>
<dbReference type="Pfam" id="PF01248">
    <property type="entry name" value="Ribosomal_L7Ae"/>
    <property type="match status" value="1"/>
</dbReference>
<evidence type="ECO:0000259" key="2">
    <source>
        <dbReference type="Pfam" id="PF01248"/>
    </source>
</evidence>
<dbReference type="Proteomes" id="UP001327560">
    <property type="component" value="Chromosome 6"/>
</dbReference>
<feature type="domain" description="Ribosomal protein eL8/eL30/eS12/Gadd45" evidence="2">
    <location>
        <begin position="106"/>
        <end position="162"/>
    </location>
</feature>
<accession>A0AAQ3KJB0</accession>
<dbReference type="PANTHER" id="PTHR47903:SF2">
    <property type="entry name" value="OS07G0636400 PROTEIN"/>
    <property type="match status" value="1"/>
</dbReference>
<dbReference type="AlphaFoldDB" id="A0AAQ3KJB0"/>
<reference evidence="3 4" key="1">
    <citation type="submission" date="2023-10" db="EMBL/GenBank/DDBJ databases">
        <title>Chromosome-scale genome assembly provides insights into flower coloration mechanisms of Canna indica.</title>
        <authorList>
            <person name="Li C."/>
        </authorList>
    </citation>
    <scope>NUCLEOTIDE SEQUENCE [LARGE SCALE GENOMIC DNA]</scope>
    <source>
        <tissue evidence="3">Flower</tissue>
    </source>
</reference>
<dbReference type="Gene3D" id="3.30.1330.30">
    <property type="match status" value="1"/>
</dbReference>
<dbReference type="InterPro" id="IPR029064">
    <property type="entry name" value="Ribosomal_eL30-like_sf"/>
</dbReference>
<dbReference type="SUPFAM" id="SSF55315">
    <property type="entry name" value="L30e-like"/>
    <property type="match status" value="1"/>
</dbReference>
<dbReference type="EMBL" id="CP136895">
    <property type="protein sequence ID" value="WOL09580.1"/>
    <property type="molecule type" value="Genomic_DNA"/>
</dbReference>
<evidence type="ECO:0000313" key="3">
    <source>
        <dbReference type="EMBL" id="WOL09580.1"/>
    </source>
</evidence>
<dbReference type="PANTHER" id="PTHR47903">
    <property type="entry name" value="OS07G0636400 PROTEIN"/>
    <property type="match status" value="1"/>
</dbReference>